<dbReference type="PANTHER" id="PTHR30590:SF2">
    <property type="entry name" value="INNER MEMBRANE PROTEIN"/>
    <property type="match status" value="1"/>
</dbReference>
<reference evidence="3 4" key="1">
    <citation type="submission" date="2018-07" db="EMBL/GenBank/DDBJ databases">
        <title>Whole genome Sequencing of Pseudoxanthomonas gei KCTC 32298 (T).</title>
        <authorList>
            <person name="Kumar S."/>
            <person name="Bansal K."/>
            <person name="Kaur A."/>
            <person name="Patil P."/>
            <person name="Sharma S."/>
            <person name="Patil P.B."/>
        </authorList>
    </citation>
    <scope>NUCLEOTIDE SEQUENCE [LARGE SCALE GENOMIC DNA]</scope>
    <source>
        <strain evidence="3 4">KCTC 32298</strain>
    </source>
</reference>
<name>A0ABX0AEP5_9GAMM</name>
<evidence type="ECO:0000313" key="3">
    <source>
        <dbReference type="EMBL" id="NDK40084.1"/>
    </source>
</evidence>
<feature type="domain" description="DUF418" evidence="2">
    <location>
        <begin position="228"/>
        <end position="394"/>
    </location>
</feature>
<feature type="transmembrane region" description="Helical" evidence="1">
    <location>
        <begin position="122"/>
        <end position="140"/>
    </location>
</feature>
<evidence type="ECO:0000313" key="4">
    <source>
        <dbReference type="Proteomes" id="UP001429354"/>
    </source>
</evidence>
<feature type="transmembrane region" description="Helical" evidence="1">
    <location>
        <begin position="147"/>
        <end position="167"/>
    </location>
</feature>
<dbReference type="InterPro" id="IPR052529">
    <property type="entry name" value="Bact_Transport_Assoc"/>
</dbReference>
<gene>
    <name evidence="3" type="ORF">DT603_14670</name>
</gene>
<proteinExistence type="predicted"/>
<feature type="transmembrane region" description="Helical" evidence="1">
    <location>
        <begin position="241"/>
        <end position="263"/>
    </location>
</feature>
<dbReference type="InterPro" id="IPR007349">
    <property type="entry name" value="DUF418"/>
</dbReference>
<feature type="transmembrane region" description="Helical" evidence="1">
    <location>
        <begin position="209"/>
        <end position="229"/>
    </location>
</feature>
<dbReference type="EMBL" id="QOVG01000011">
    <property type="protein sequence ID" value="NDK40084.1"/>
    <property type="molecule type" value="Genomic_DNA"/>
</dbReference>
<keyword evidence="1" id="KW-1133">Transmembrane helix</keyword>
<dbReference type="PANTHER" id="PTHR30590">
    <property type="entry name" value="INNER MEMBRANE PROTEIN"/>
    <property type="match status" value="1"/>
</dbReference>
<protein>
    <submittedName>
        <fullName evidence="3">DUF418 domain-containing protein</fullName>
    </submittedName>
</protein>
<feature type="transmembrane region" description="Helical" evidence="1">
    <location>
        <begin position="329"/>
        <end position="348"/>
    </location>
</feature>
<organism evidence="3 4">
    <name type="scientific">Pseudoxanthomonas gei</name>
    <dbReference type="NCBI Taxonomy" id="1383030"/>
    <lineage>
        <taxon>Bacteria</taxon>
        <taxon>Pseudomonadati</taxon>
        <taxon>Pseudomonadota</taxon>
        <taxon>Gammaproteobacteria</taxon>
        <taxon>Lysobacterales</taxon>
        <taxon>Lysobacteraceae</taxon>
        <taxon>Pseudoxanthomonas</taxon>
    </lineage>
</organism>
<dbReference type="Proteomes" id="UP001429354">
    <property type="component" value="Unassembled WGS sequence"/>
</dbReference>
<evidence type="ECO:0000259" key="2">
    <source>
        <dbReference type="Pfam" id="PF04235"/>
    </source>
</evidence>
<sequence>MTESAAVTESATPVRERHDLIDALRGFALGGVLMVNLASFSLYEFLPDPARSALPTAAFDALALQAMELLVNIKFITLFSLLFGLGFSLQMERAQASGGLARFVRRMLILLVIGLLHSWLLWWGDILLTYAVVGLVLVCFRRAPGWLLLACGLALALVVPPLLSPWMREILSAWPKQSEAYAGALQAFASASPTQALRGNLEMASWARVSNWALLCFVLGRFLLGYWAGRRGLLQRPSGHRVLIARLFWGGLALGAALTWLQFTQAGLREQYAWLDTEASKFAIRVLLRGGPLALGVAYAAGFALLFLRPGWQRWMCMLAPMGRMALTHYLLQSMLGVVLFYGIGLDIGPRWGVAGWLAAWMLIYSGQVALSHWWLARFRFGPVEWLWRSLTYGRLQPTRTARPVLA</sequence>
<keyword evidence="4" id="KW-1185">Reference proteome</keyword>
<dbReference type="Pfam" id="PF04235">
    <property type="entry name" value="DUF418"/>
    <property type="match status" value="1"/>
</dbReference>
<feature type="transmembrane region" description="Helical" evidence="1">
    <location>
        <begin position="99"/>
        <end position="116"/>
    </location>
</feature>
<feature type="transmembrane region" description="Helical" evidence="1">
    <location>
        <begin position="63"/>
        <end position="87"/>
    </location>
</feature>
<feature type="transmembrane region" description="Helical" evidence="1">
    <location>
        <begin position="23"/>
        <end position="43"/>
    </location>
</feature>
<accession>A0ABX0AEP5</accession>
<comment type="caution">
    <text evidence="3">The sequence shown here is derived from an EMBL/GenBank/DDBJ whole genome shotgun (WGS) entry which is preliminary data.</text>
</comment>
<feature type="transmembrane region" description="Helical" evidence="1">
    <location>
        <begin position="354"/>
        <end position="376"/>
    </location>
</feature>
<feature type="transmembrane region" description="Helical" evidence="1">
    <location>
        <begin position="283"/>
        <end position="308"/>
    </location>
</feature>
<keyword evidence="1" id="KW-0472">Membrane</keyword>
<dbReference type="RefSeq" id="WP_162350742.1">
    <property type="nucleotide sequence ID" value="NZ_QOVG01000011.1"/>
</dbReference>
<evidence type="ECO:0000256" key="1">
    <source>
        <dbReference type="SAM" id="Phobius"/>
    </source>
</evidence>
<keyword evidence="1" id="KW-0812">Transmembrane</keyword>